<keyword evidence="3" id="KW-1185">Reference proteome</keyword>
<dbReference type="AlphaFoldDB" id="A0AAV7TGH0"/>
<evidence type="ECO:0000256" key="1">
    <source>
        <dbReference type="SAM" id="MobiDB-lite"/>
    </source>
</evidence>
<protein>
    <submittedName>
        <fullName evidence="2">Uncharacterized protein</fullName>
    </submittedName>
</protein>
<accession>A0AAV7TGH0</accession>
<reference evidence="2" key="1">
    <citation type="journal article" date="2022" name="bioRxiv">
        <title>Sequencing and chromosome-scale assembly of the giantPleurodeles waltlgenome.</title>
        <authorList>
            <person name="Brown T."/>
            <person name="Elewa A."/>
            <person name="Iarovenko S."/>
            <person name="Subramanian E."/>
            <person name="Araus A.J."/>
            <person name="Petzold A."/>
            <person name="Susuki M."/>
            <person name="Suzuki K.-i.T."/>
            <person name="Hayashi T."/>
            <person name="Toyoda A."/>
            <person name="Oliveira C."/>
            <person name="Osipova E."/>
            <person name="Leigh N.D."/>
            <person name="Simon A."/>
            <person name="Yun M.H."/>
        </authorList>
    </citation>
    <scope>NUCLEOTIDE SEQUENCE</scope>
    <source>
        <strain evidence="2">20211129_DDA</strain>
        <tissue evidence="2">Liver</tissue>
    </source>
</reference>
<evidence type="ECO:0000313" key="3">
    <source>
        <dbReference type="Proteomes" id="UP001066276"/>
    </source>
</evidence>
<dbReference type="EMBL" id="JANPWB010000006">
    <property type="protein sequence ID" value="KAJ1175486.1"/>
    <property type="molecule type" value="Genomic_DNA"/>
</dbReference>
<dbReference type="Proteomes" id="UP001066276">
    <property type="component" value="Chromosome 3_2"/>
</dbReference>
<organism evidence="2 3">
    <name type="scientific">Pleurodeles waltl</name>
    <name type="common">Iberian ribbed newt</name>
    <dbReference type="NCBI Taxonomy" id="8319"/>
    <lineage>
        <taxon>Eukaryota</taxon>
        <taxon>Metazoa</taxon>
        <taxon>Chordata</taxon>
        <taxon>Craniata</taxon>
        <taxon>Vertebrata</taxon>
        <taxon>Euteleostomi</taxon>
        <taxon>Amphibia</taxon>
        <taxon>Batrachia</taxon>
        <taxon>Caudata</taxon>
        <taxon>Salamandroidea</taxon>
        <taxon>Salamandridae</taxon>
        <taxon>Pleurodelinae</taxon>
        <taxon>Pleurodeles</taxon>
    </lineage>
</organism>
<sequence>MVRRQRHNSRDARITSTIHVGQDNWSPPDGARRSRAAPSKEQATKEREQVRAGVELRAGSPKPSKGRVKQKEKDPPVLDVEQIHVILHGGLLVTPQTAEDVI</sequence>
<name>A0AAV7TGH0_PLEWA</name>
<proteinExistence type="predicted"/>
<comment type="caution">
    <text evidence="2">The sequence shown here is derived from an EMBL/GenBank/DDBJ whole genome shotgun (WGS) entry which is preliminary data.</text>
</comment>
<gene>
    <name evidence="2" type="ORF">NDU88_000774</name>
</gene>
<evidence type="ECO:0000313" key="2">
    <source>
        <dbReference type="EMBL" id="KAJ1175486.1"/>
    </source>
</evidence>
<feature type="compositionally biased region" description="Polar residues" evidence="1">
    <location>
        <begin position="14"/>
        <end position="25"/>
    </location>
</feature>
<feature type="region of interest" description="Disordered" evidence="1">
    <location>
        <begin position="1"/>
        <end position="76"/>
    </location>
</feature>